<dbReference type="SUPFAM" id="SSF51735">
    <property type="entry name" value="NAD(P)-binding Rossmann-fold domains"/>
    <property type="match status" value="1"/>
</dbReference>
<dbReference type="GO" id="GO:0070403">
    <property type="term" value="F:NAD+ binding"/>
    <property type="evidence" value="ECO:0007669"/>
    <property type="project" value="InterPro"/>
</dbReference>
<dbReference type="SUPFAM" id="SSF52096">
    <property type="entry name" value="ClpP/crotonase"/>
    <property type="match status" value="1"/>
</dbReference>
<dbReference type="PANTHER" id="PTHR43612">
    <property type="entry name" value="TRIFUNCTIONAL ENZYME SUBUNIT ALPHA"/>
    <property type="match status" value="1"/>
</dbReference>
<keyword evidence="6" id="KW-0520">NAD</keyword>
<dbReference type="Gene3D" id="1.10.1040.50">
    <property type="match status" value="1"/>
</dbReference>
<dbReference type="InterPro" id="IPR008927">
    <property type="entry name" value="6-PGluconate_DH-like_C_sf"/>
</dbReference>
<feature type="domain" description="3-hydroxyacyl-CoA dehydrogenase C-terminal" evidence="11">
    <location>
        <begin position="508"/>
        <end position="598"/>
    </location>
</feature>
<dbReference type="InterPro" id="IPR029045">
    <property type="entry name" value="ClpP/crotonase-like_dom_sf"/>
</dbReference>
<evidence type="ECO:0000256" key="3">
    <source>
        <dbReference type="ARBA" id="ARBA00022832"/>
    </source>
</evidence>
<protein>
    <submittedName>
        <fullName evidence="13">3-hydroxyacyl-CoA dehydrogenase/enoyl-CoA hydratase/3-hydroxybutyryl-CoA epimerase</fullName>
    </submittedName>
</protein>
<evidence type="ECO:0000256" key="6">
    <source>
        <dbReference type="ARBA" id="ARBA00023027"/>
    </source>
</evidence>
<dbReference type="Gene3D" id="3.90.226.10">
    <property type="entry name" value="2-enoyl-CoA Hydratase, Chain A, domain 1"/>
    <property type="match status" value="1"/>
</dbReference>
<dbReference type="InterPro" id="IPR006108">
    <property type="entry name" value="3HC_DH_C"/>
</dbReference>
<keyword evidence="3" id="KW-0276">Fatty acid metabolism</keyword>
<sequence>MNAESSALLRAAAGGRHWRLAEEAGGPSWLWLDKAESATNTLSRAVMDELEEVLGRLEAAPPRALIIASAKPAGFIAGADISEFEQLDSATAARALVTRGWALFERVAALPFPTLALIRGHCLGGGLELALACRYRLVVDDKDTKLALPEVMLGIVPGWGGMKRLPALIGPLAALDMMLAGKSVDARRAKRLGLADDCVPARVMENAARMLVLSGQPLHKPPLLARLLDGPLKPLVASRARKQLAARARAEHYPAPYAILEIWARHGGNALAVPAGDPASLEALIASPTTRKLLRVFFLQERLKGYGKESGFAPRHVHVVGAGVMGGDIAAVCVLAGLTVTLQDQSVARIAPAIGRAAELFRRKLGGSGKSGRGKGGRSEDTERAVRFALDRLLPDPQGYGVARADLVIEAIFEDLEAKRSLFAELERKARPDALLATNTSSLRLEDIATALGDPGRLVGIHFFNPVPRMPLVEVVSGAQTAPALAQAAASFVRRIDKLPLPVKSAPGFLVNAVLAPYMLEALRCVEEGIAPETVDAALLAFGMPMGPVELVDTVGLDVALAAGRGLTGGEAQVPARLAMLVEAGQLGRKTGQGYYRWKEGKAEKSAAAEHAAESAPVGLAQRIVAPLLAAARRCVAEKVVADADLADAGVIFGTGFAPYTGGPLQYLEDVGEFRIAGRAALQQNSGVTVQTPTQEKP</sequence>
<comment type="similarity">
    <text evidence="2">In the central section; belongs to the 3-hydroxyacyl-CoA dehydrogenase family.</text>
</comment>
<comment type="catalytic activity">
    <reaction evidence="10">
        <text>a (3S)-3-hydroxyacyl-CoA + NAD(+) = a 3-oxoacyl-CoA + NADH + H(+)</text>
        <dbReference type="Rhea" id="RHEA:22432"/>
        <dbReference type="ChEBI" id="CHEBI:15378"/>
        <dbReference type="ChEBI" id="CHEBI:57318"/>
        <dbReference type="ChEBI" id="CHEBI:57540"/>
        <dbReference type="ChEBI" id="CHEBI:57945"/>
        <dbReference type="ChEBI" id="CHEBI:90726"/>
        <dbReference type="EC" id="1.1.1.35"/>
    </reaction>
</comment>
<evidence type="ECO:0000256" key="8">
    <source>
        <dbReference type="ARBA" id="ARBA00023239"/>
    </source>
</evidence>
<evidence type="ECO:0000256" key="2">
    <source>
        <dbReference type="ARBA" id="ARBA00007005"/>
    </source>
</evidence>
<evidence type="ECO:0000256" key="4">
    <source>
        <dbReference type="ARBA" id="ARBA00022963"/>
    </source>
</evidence>
<dbReference type="GO" id="GO:0006635">
    <property type="term" value="P:fatty acid beta-oxidation"/>
    <property type="evidence" value="ECO:0007669"/>
    <property type="project" value="UniProtKB-UniPathway"/>
</dbReference>
<keyword evidence="5" id="KW-0560">Oxidoreductase</keyword>
<name>A0A4R6E0U8_9RHOO</name>
<gene>
    <name evidence="13" type="ORF">C7389_10754</name>
</gene>
<dbReference type="AlphaFoldDB" id="A0A4R6E0U8"/>
<organism evidence="13 14">
    <name type="scientific">Azoarcus indigens</name>
    <dbReference type="NCBI Taxonomy" id="29545"/>
    <lineage>
        <taxon>Bacteria</taxon>
        <taxon>Pseudomonadati</taxon>
        <taxon>Pseudomonadota</taxon>
        <taxon>Betaproteobacteria</taxon>
        <taxon>Rhodocyclales</taxon>
        <taxon>Zoogloeaceae</taxon>
        <taxon>Azoarcus</taxon>
    </lineage>
</organism>
<evidence type="ECO:0000259" key="12">
    <source>
        <dbReference type="Pfam" id="PF02737"/>
    </source>
</evidence>
<dbReference type="Pfam" id="PF00725">
    <property type="entry name" value="3HCDH"/>
    <property type="match status" value="1"/>
</dbReference>
<keyword evidence="8" id="KW-0456">Lyase</keyword>
<dbReference type="PANTHER" id="PTHR43612:SF3">
    <property type="entry name" value="TRIFUNCTIONAL ENZYME SUBUNIT ALPHA, MITOCHONDRIAL"/>
    <property type="match status" value="1"/>
</dbReference>
<dbReference type="GO" id="GO:0016509">
    <property type="term" value="F:long-chain (3S)-3-hydroxyacyl-CoA dehydrogenase (NAD+) activity"/>
    <property type="evidence" value="ECO:0007669"/>
    <property type="project" value="TreeGrafter"/>
</dbReference>
<evidence type="ECO:0000256" key="9">
    <source>
        <dbReference type="ARBA" id="ARBA00023268"/>
    </source>
</evidence>
<keyword evidence="7" id="KW-0443">Lipid metabolism</keyword>
<dbReference type="Pfam" id="PF02737">
    <property type="entry name" value="3HCDH_N"/>
    <property type="match status" value="1"/>
</dbReference>
<dbReference type="CDD" id="cd06558">
    <property type="entry name" value="crotonase-like"/>
    <property type="match status" value="1"/>
</dbReference>
<keyword evidence="9" id="KW-0511">Multifunctional enzyme</keyword>
<dbReference type="Gene3D" id="3.40.50.720">
    <property type="entry name" value="NAD(P)-binding Rossmann-like Domain"/>
    <property type="match status" value="1"/>
</dbReference>
<evidence type="ECO:0000313" key="13">
    <source>
        <dbReference type="EMBL" id="TDN51320.1"/>
    </source>
</evidence>
<comment type="caution">
    <text evidence="13">The sequence shown here is derived from an EMBL/GenBank/DDBJ whole genome shotgun (WGS) entry which is preliminary data.</text>
</comment>
<dbReference type="Pfam" id="PF00378">
    <property type="entry name" value="ECH_1"/>
    <property type="match status" value="1"/>
</dbReference>
<evidence type="ECO:0000256" key="1">
    <source>
        <dbReference type="ARBA" id="ARBA00005005"/>
    </source>
</evidence>
<dbReference type="Proteomes" id="UP000295129">
    <property type="component" value="Unassembled WGS sequence"/>
</dbReference>
<dbReference type="UniPathway" id="UPA00659"/>
<dbReference type="InterPro" id="IPR001753">
    <property type="entry name" value="Enoyl-CoA_hydra/iso"/>
</dbReference>
<dbReference type="GO" id="GO:0004300">
    <property type="term" value="F:enoyl-CoA hydratase activity"/>
    <property type="evidence" value="ECO:0007669"/>
    <property type="project" value="TreeGrafter"/>
</dbReference>
<evidence type="ECO:0000256" key="5">
    <source>
        <dbReference type="ARBA" id="ARBA00023002"/>
    </source>
</evidence>
<evidence type="ECO:0000259" key="11">
    <source>
        <dbReference type="Pfam" id="PF00725"/>
    </source>
</evidence>
<feature type="domain" description="3-hydroxyacyl-CoA dehydrogenase NAD binding" evidence="12">
    <location>
        <begin position="316"/>
        <end position="504"/>
    </location>
</feature>
<dbReference type="RefSeq" id="WP_133590787.1">
    <property type="nucleotide sequence ID" value="NZ_SNVV01000007.1"/>
</dbReference>
<reference evidence="13 14" key="1">
    <citation type="submission" date="2019-03" db="EMBL/GenBank/DDBJ databases">
        <title>Genomic Encyclopedia of Type Strains, Phase IV (KMG-IV): sequencing the most valuable type-strain genomes for metagenomic binning, comparative biology and taxonomic classification.</title>
        <authorList>
            <person name="Goeker M."/>
        </authorList>
    </citation>
    <scope>NUCLEOTIDE SEQUENCE [LARGE SCALE GENOMIC DNA]</scope>
    <source>
        <strain evidence="13 14">DSM 12121</strain>
    </source>
</reference>
<keyword evidence="4" id="KW-0442">Lipid degradation</keyword>
<dbReference type="InterPro" id="IPR050136">
    <property type="entry name" value="FA_oxidation_alpha_subunit"/>
</dbReference>
<dbReference type="InterPro" id="IPR006176">
    <property type="entry name" value="3-OHacyl-CoA_DH_NAD-bd"/>
</dbReference>
<dbReference type="SUPFAM" id="SSF48179">
    <property type="entry name" value="6-phosphogluconate dehydrogenase C-terminal domain-like"/>
    <property type="match status" value="2"/>
</dbReference>
<accession>A0A4R6E0U8</accession>
<dbReference type="InterPro" id="IPR036291">
    <property type="entry name" value="NAD(P)-bd_dom_sf"/>
</dbReference>
<dbReference type="EMBL" id="SNVV01000007">
    <property type="protein sequence ID" value="TDN51320.1"/>
    <property type="molecule type" value="Genomic_DNA"/>
</dbReference>
<proteinExistence type="inferred from homology"/>
<comment type="pathway">
    <text evidence="1">Lipid metabolism; fatty acid beta-oxidation.</text>
</comment>
<evidence type="ECO:0000256" key="10">
    <source>
        <dbReference type="ARBA" id="ARBA00049556"/>
    </source>
</evidence>
<evidence type="ECO:0000313" key="14">
    <source>
        <dbReference type="Proteomes" id="UP000295129"/>
    </source>
</evidence>
<dbReference type="OrthoDB" id="5287258at2"/>
<keyword evidence="14" id="KW-1185">Reference proteome</keyword>
<evidence type="ECO:0000256" key="7">
    <source>
        <dbReference type="ARBA" id="ARBA00023098"/>
    </source>
</evidence>